<feature type="active site" evidence="13">
    <location>
        <position position="130"/>
    </location>
</feature>
<feature type="domain" description="Peptidase S11 D-Ala-D-Ala carboxypeptidase A C-terminal" evidence="18">
    <location>
        <begin position="302"/>
        <end position="394"/>
    </location>
</feature>
<evidence type="ECO:0000256" key="11">
    <source>
        <dbReference type="ARBA" id="ARBA00023316"/>
    </source>
</evidence>
<feature type="active site" description="Proton acceptor" evidence="13">
    <location>
        <position position="70"/>
    </location>
</feature>
<dbReference type="InterPro" id="IPR012338">
    <property type="entry name" value="Beta-lactam/transpept-like"/>
</dbReference>
<dbReference type="AlphaFoldDB" id="A0A9D2LIX6"/>
<evidence type="ECO:0000256" key="2">
    <source>
        <dbReference type="ARBA" id="ARBA00004752"/>
    </source>
</evidence>
<evidence type="ECO:0000256" key="16">
    <source>
        <dbReference type="SAM" id="Phobius"/>
    </source>
</evidence>
<dbReference type="InterPro" id="IPR012907">
    <property type="entry name" value="Peptidase_S11_C"/>
</dbReference>
<dbReference type="EMBL" id="DWZJ01000063">
    <property type="protein sequence ID" value="HJB13543.1"/>
    <property type="molecule type" value="Genomic_DNA"/>
</dbReference>
<accession>A0A9D2LIX6</accession>
<keyword evidence="16" id="KW-0472">Membrane</keyword>
<dbReference type="PANTHER" id="PTHR21581">
    <property type="entry name" value="D-ALANYL-D-ALANINE CARBOXYPEPTIDASE"/>
    <property type="match status" value="1"/>
</dbReference>
<feature type="transmembrane region" description="Helical" evidence="16">
    <location>
        <begin position="407"/>
        <end position="430"/>
    </location>
</feature>
<sequence length="459" mass="49666">MKTRRFFSVFFLLVLAASLALAPVSAAEGDGGVTPPELHCEAMLLVDANTGKAVYEKNAHERMYPASLTKIMTALLVLEAVDSGQLSLDQSITATESAMEGLAADGSTAGIQAGETLTVEQLLQCMLIVSANEACNILAEQVNGSVDAFVDAMNAKAADLGCEDTHFVNATGLHDSQHYTTAWDLYRITAEAMTHEDFMRICDTARATIPATNLSEERNLYTTNYLIDTWRSLGYIYGNAHGIKTGSTDQAGHCLVSSAADGDLSLVSVALGGDRVTLEDGEIRTYSFFDTREMFKWAFDNFSYQTVLEEAELVKEVSVALSQVDHVSVHPAADVELLLPNGTDPATLERRLEVVSPADAPITAGQALGTLTLLSPEGEELATVDLLASHDVEASTLLVFGRNVHNFFSLTAVRVILVLLVVLAAALVIWKLTVGRRRYRYGHSVTRRSGGGYRGRRRR</sequence>
<reference evidence="19" key="2">
    <citation type="submission" date="2021-04" db="EMBL/GenBank/DDBJ databases">
        <authorList>
            <person name="Gilroy R."/>
        </authorList>
    </citation>
    <scope>NUCLEOTIDE SEQUENCE</scope>
    <source>
        <strain evidence="19">ChiBcec18-1249</strain>
    </source>
</reference>
<dbReference type="GO" id="GO:0009002">
    <property type="term" value="F:serine-type D-Ala-D-Ala carboxypeptidase activity"/>
    <property type="evidence" value="ECO:0007669"/>
    <property type="project" value="UniProtKB-EC"/>
</dbReference>
<dbReference type="Gene3D" id="2.60.410.10">
    <property type="entry name" value="D-Ala-D-Ala carboxypeptidase, C-terminal domain"/>
    <property type="match status" value="1"/>
</dbReference>
<evidence type="ECO:0000256" key="14">
    <source>
        <dbReference type="PIRSR" id="PIRSR618044-2"/>
    </source>
</evidence>
<evidence type="ECO:0000256" key="1">
    <source>
        <dbReference type="ARBA" id="ARBA00003217"/>
    </source>
</evidence>
<proteinExistence type="inferred from homology"/>
<evidence type="ECO:0000313" key="20">
    <source>
        <dbReference type="Proteomes" id="UP000823824"/>
    </source>
</evidence>
<gene>
    <name evidence="19" type="ORF">H9787_07510</name>
</gene>
<dbReference type="SUPFAM" id="SSF69189">
    <property type="entry name" value="Penicillin-binding protein associated domain"/>
    <property type="match status" value="1"/>
</dbReference>
<evidence type="ECO:0000313" key="19">
    <source>
        <dbReference type="EMBL" id="HJB13543.1"/>
    </source>
</evidence>
<keyword evidence="10" id="KW-0573">Peptidoglycan synthesis</keyword>
<dbReference type="Gene3D" id="3.40.710.10">
    <property type="entry name" value="DD-peptidase/beta-lactamase superfamily"/>
    <property type="match status" value="1"/>
</dbReference>
<dbReference type="Pfam" id="PF07943">
    <property type="entry name" value="PBP5_C"/>
    <property type="match status" value="1"/>
</dbReference>
<keyword evidence="9" id="KW-0133">Cell shape</keyword>
<dbReference type="PANTHER" id="PTHR21581:SF6">
    <property type="entry name" value="TRAFFICKING PROTEIN PARTICLE COMPLEX SUBUNIT 12"/>
    <property type="match status" value="1"/>
</dbReference>
<comment type="similarity">
    <text evidence="3 15">Belongs to the peptidase S11 family.</text>
</comment>
<comment type="pathway">
    <text evidence="2">Cell wall biogenesis; peptidoglycan biosynthesis.</text>
</comment>
<dbReference type="GO" id="GO:0008360">
    <property type="term" value="P:regulation of cell shape"/>
    <property type="evidence" value="ECO:0007669"/>
    <property type="project" value="UniProtKB-KW"/>
</dbReference>
<evidence type="ECO:0000256" key="12">
    <source>
        <dbReference type="ARBA" id="ARBA00034000"/>
    </source>
</evidence>
<dbReference type="GO" id="GO:0009252">
    <property type="term" value="P:peptidoglycan biosynthetic process"/>
    <property type="evidence" value="ECO:0007669"/>
    <property type="project" value="UniProtKB-KW"/>
</dbReference>
<evidence type="ECO:0000256" key="5">
    <source>
        <dbReference type="ARBA" id="ARBA00022645"/>
    </source>
</evidence>
<comment type="function">
    <text evidence="1">Removes C-terminal D-alanyl residues from sugar-peptide cell wall precursors.</text>
</comment>
<comment type="caution">
    <text evidence="19">The sequence shown here is derived from an EMBL/GenBank/DDBJ whole genome shotgun (WGS) entry which is preliminary data.</text>
</comment>
<reference evidence="19" key="1">
    <citation type="journal article" date="2021" name="PeerJ">
        <title>Extensive microbial diversity within the chicken gut microbiome revealed by metagenomics and culture.</title>
        <authorList>
            <person name="Gilroy R."/>
            <person name="Ravi A."/>
            <person name="Getino M."/>
            <person name="Pursley I."/>
            <person name="Horton D.L."/>
            <person name="Alikhan N.F."/>
            <person name="Baker D."/>
            <person name="Gharbi K."/>
            <person name="Hall N."/>
            <person name="Watson M."/>
            <person name="Adriaenssens E.M."/>
            <person name="Foster-Nyarko E."/>
            <person name="Jarju S."/>
            <person name="Secka A."/>
            <person name="Antonio M."/>
            <person name="Oren A."/>
            <person name="Chaudhuri R.R."/>
            <person name="La Ragione R."/>
            <person name="Hildebrand F."/>
            <person name="Pallen M.J."/>
        </authorList>
    </citation>
    <scope>NUCLEOTIDE SEQUENCE</scope>
    <source>
        <strain evidence="19">ChiBcec18-1249</strain>
    </source>
</reference>
<feature type="active site" description="Proton acceptor" evidence="13">
    <location>
        <position position="67"/>
    </location>
</feature>
<keyword evidence="16" id="KW-1133">Transmembrane helix</keyword>
<evidence type="ECO:0000256" key="15">
    <source>
        <dbReference type="RuleBase" id="RU004016"/>
    </source>
</evidence>
<dbReference type="Pfam" id="PF00768">
    <property type="entry name" value="Peptidase_S11"/>
    <property type="match status" value="1"/>
</dbReference>
<protein>
    <recommendedName>
        <fullName evidence="4">serine-type D-Ala-D-Ala carboxypeptidase</fullName>
        <ecNumber evidence="4">3.4.16.4</ecNumber>
    </recommendedName>
</protein>
<dbReference type="PRINTS" id="PR00725">
    <property type="entry name" value="DADACBPTASE1"/>
</dbReference>
<evidence type="ECO:0000259" key="18">
    <source>
        <dbReference type="SMART" id="SM00936"/>
    </source>
</evidence>
<evidence type="ECO:0000256" key="13">
    <source>
        <dbReference type="PIRSR" id="PIRSR618044-1"/>
    </source>
</evidence>
<dbReference type="GO" id="GO:0006508">
    <property type="term" value="P:proteolysis"/>
    <property type="evidence" value="ECO:0007669"/>
    <property type="project" value="UniProtKB-KW"/>
</dbReference>
<keyword evidence="8" id="KW-0378">Hydrolase</keyword>
<dbReference type="GO" id="GO:0071555">
    <property type="term" value="P:cell wall organization"/>
    <property type="evidence" value="ECO:0007669"/>
    <property type="project" value="UniProtKB-KW"/>
</dbReference>
<dbReference type="InterPro" id="IPR015956">
    <property type="entry name" value="Peniciliin-bd_prot_C_sf"/>
</dbReference>
<feature type="signal peptide" evidence="17">
    <location>
        <begin position="1"/>
        <end position="26"/>
    </location>
</feature>
<evidence type="ECO:0000256" key="10">
    <source>
        <dbReference type="ARBA" id="ARBA00022984"/>
    </source>
</evidence>
<evidence type="ECO:0000256" key="6">
    <source>
        <dbReference type="ARBA" id="ARBA00022670"/>
    </source>
</evidence>
<organism evidence="19 20">
    <name type="scientific">Candidatus Oscillibacter excrementigallinarum</name>
    <dbReference type="NCBI Taxonomy" id="2838716"/>
    <lineage>
        <taxon>Bacteria</taxon>
        <taxon>Bacillati</taxon>
        <taxon>Bacillota</taxon>
        <taxon>Clostridia</taxon>
        <taxon>Eubacteriales</taxon>
        <taxon>Oscillospiraceae</taxon>
        <taxon>Oscillibacter</taxon>
    </lineage>
</organism>
<evidence type="ECO:0000256" key="7">
    <source>
        <dbReference type="ARBA" id="ARBA00022729"/>
    </source>
</evidence>
<dbReference type="Proteomes" id="UP000823824">
    <property type="component" value="Unassembled WGS sequence"/>
</dbReference>
<keyword evidence="16" id="KW-0812">Transmembrane</keyword>
<evidence type="ECO:0000256" key="17">
    <source>
        <dbReference type="SAM" id="SignalP"/>
    </source>
</evidence>
<keyword evidence="5 19" id="KW-0121">Carboxypeptidase</keyword>
<keyword evidence="7 17" id="KW-0732">Signal</keyword>
<dbReference type="SUPFAM" id="SSF56601">
    <property type="entry name" value="beta-lactamase/transpeptidase-like"/>
    <property type="match status" value="1"/>
</dbReference>
<feature type="chain" id="PRO_5039676876" description="serine-type D-Ala-D-Ala carboxypeptidase" evidence="17">
    <location>
        <begin position="27"/>
        <end position="459"/>
    </location>
</feature>
<dbReference type="InterPro" id="IPR018044">
    <property type="entry name" value="Peptidase_S11"/>
</dbReference>
<dbReference type="InterPro" id="IPR001967">
    <property type="entry name" value="Peptidase_S11_N"/>
</dbReference>
<dbReference type="EC" id="3.4.16.4" evidence="4"/>
<dbReference type="SMART" id="SM00936">
    <property type="entry name" value="PBP5_C"/>
    <property type="match status" value="1"/>
</dbReference>
<keyword evidence="11" id="KW-0961">Cell wall biogenesis/degradation</keyword>
<comment type="catalytic activity">
    <reaction evidence="12">
        <text>Preferential cleavage: (Ac)2-L-Lys-D-Ala-|-D-Ala. Also transpeptidation of peptidyl-alanyl moieties that are N-acyl substituents of D-alanine.</text>
        <dbReference type="EC" id="3.4.16.4"/>
    </reaction>
</comment>
<evidence type="ECO:0000256" key="9">
    <source>
        <dbReference type="ARBA" id="ARBA00022960"/>
    </source>
</evidence>
<feature type="binding site" evidence="14">
    <location>
        <position position="244"/>
    </location>
    <ligand>
        <name>substrate</name>
    </ligand>
</feature>
<keyword evidence="6" id="KW-0645">Protease</keyword>
<evidence type="ECO:0000256" key="3">
    <source>
        <dbReference type="ARBA" id="ARBA00007164"/>
    </source>
</evidence>
<dbReference type="InterPro" id="IPR037167">
    <property type="entry name" value="Peptidase_S11_C_sf"/>
</dbReference>
<evidence type="ECO:0000256" key="4">
    <source>
        <dbReference type="ARBA" id="ARBA00012448"/>
    </source>
</evidence>
<evidence type="ECO:0000256" key="8">
    <source>
        <dbReference type="ARBA" id="ARBA00022801"/>
    </source>
</evidence>
<name>A0A9D2LIX6_9FIRM</name>